<name>A0A699U9R9_TANCI</name>
<evidence type="ECO:0000256" key="1">
    <source>
        <dbReference type="SAM" id="MobiDB-lite"/>
    </source>
</evidence>
<feature type="compositionally biased region" description="Low complexity" evidence="1">
    <location>
        <begin position="69"/>
        <end position="83"/>
    </location>
</feature>
<comment type="caution">
    <text evidence="2">The sequence shown here is derived from an EMBL/GenBank/DDBJ whole genome shotgun (WGS) entry which is preliminary data.</text>
</comment>
<sequence length="108" mass="11602">KFKARTKSGSCSTLCTPTIKELDILFQPMFDEYIEPPPIERPVSPASAVPVPVNSVDTPSSTFIDQDAPSPSHSPSSSALPSPCLHQGVVDEYTLMDENLFAPVTIPS</sequence>
<accession>A0A699U9R9</accession>
<gene>
    <name evidence="2" type="ORF">Tci_891641</name>
</gene>
<feature type="non-terminal residue" evidence="2">
    <location>
        <position position="1"/>
    </location>
</feature>
<protein>
    <recommendedName>
        <fullName evidence="3">Integrase, catalytic region, zinc finger, CCHC-type, peptidase aspartic, catalytic</fullName>
    </recommendedName>
</protein>
<feature type="region of interest" description="Disordered" evidence="1">
    <location>
        <begin position="50"/>
        <end position="83"/>
    </location>
</feature>
<dbReference type="EMBL" id="BKCJ011316418">
    <property type="protein sequence ID" value="GFD19672.1"/>
    <property type="molecule type" value="Genomic_DNA"/>
</dbReference>
<dbReference type="AlphaFoldDB" id="A0A699U9R9"/>
<proteinExistence type="predicted"/>
<evidence type="ECO:0008006" key="3">
    <source>
        <dbReference type="Google" id="ProtNLM"/>
    </source>
</evidence>
<reference evidence="2" key="1">
    <citation type="journal article" date="2019" name="Sci. Rep.">
        <title>Draft genome of Tanacetum cinerariifolium, the natural source of mosquito coil.</title>
        <authorList>
            <person name="Yamashiro T."/>
            <person name="Shiraishi A."/>
            <person name="Satake H."/>
            <person name="Nakayama K."/>
        </authorList>
    </citation>
    <scope>NUCLEOTIDE SEQUENCE</scope>
</reference>
<organism evidence="2">
    <name type="scientific">Tanacetum cinerariifolium</name>
    <name type="common">Dalmatian daisy</name>
    <name type="synonym">Chrysanthemum cinerariifolium</name>
    <dbReference type="NCBI Taxonomy" id="118510"/>
    <lineage>
        <taxon>Eukaryota</taxon>
        <taxon>Viridiplantae</taxon>
        <taxon>Streptophyta</taxon>
        <taxon>Embryophyta</taxon>
        <taxon>Tracheophyta</taxon>
        <taxon>Spermatophyta</taxon>
        <taxon>Magnoliopsida</taxon>
        <taxon>eudicotyledons</taxon>
        <taxon>Gunneridae</taxon>
        <taxon>Pentapetalae</taxon>
        <taxon>asterids</taxon>
        <taxon>campanulids</taxon>
        <taxon>Asterales</taxon>
        <taxon>Asteraceae</taxon>
        <taxon>Asteroideae</taxon>
        <taxon>Anthemideae</taxon>
        <taxon>Anthemidinae</taxon>
        <taxon>Tanacetum</taxon>
    </lineage>
</organism>
<evidence type="ECO:0000313" key="2">
    <source>
        <dbReference type="EMBL" id="GFD19672.1"/>
    </source>
</evidence>
<feature type="compositionally biased region" description="Polar residues" evidence="1">
    <location>
        <begin position="55"/>
        <end position="64"/>
    </location>
</feature>